<evidence type="ECO:0000256" key="4">
    <source>
        <dbReference type="ARBA" id="ARBA00022490"/>
    </source>
</evidence>
<evidence type="ECO:0000256" key="5">
    <source>
        <dbReference type="ARBA" id="ARBA00022614"/>
    </source>
</evidence>
<keyword evidence="5" id="KW-0433">Leucine-rich repeat</keyword>
<evidence type="ECO:0000256" key="6">
    <source>
        <dbReference type="ARBA" id="ARBA00022737"/>
    </source>
</evidence>
<keyword evidence="7" id="KW-0143">Chaperone</keyword>
<name>A0A9D4LAK4_DREPO</name>
<dbReference type="OrthoDB" id="5273213at2759"/>
<organism evidence="10 11">
    <name type="scientific">Dreissena polymorpha</name>
    <name type="common">Zebra mussel</name>
    <name type="synonym">Mytilus polymorpha</name>
    <dbReference type="NCBI Taxonomy" id="45954"/>
    <lineage>
        <taxon>Eukaryota</taxon>
        <taxon>Metazoa</taxon>
        <taxon>Spiralia</taxon>
        <taxon>Lophotrochozoa</taxon>
        <taxon>Mollusca</taxon>
        <taxon>Bivalvia</taxon>
        <taxon>Autobranchia</taxon>
        <taxon>Heteroconchia</taxon>
        <taxon>Euheterodonta</taxon>
        <taxon>Imparidentia</taxon>
        <taxon>Neoheterodontei</taxon>
        <taxon>Myida</taxon>
        <taxon>Dreissenoidea</taxon>
        <taxon>Dreissenidae</taxon>
        <taxon>Dreissena</taxon>
    </lineage>
</organism>
<dbReference type="EMBL" id="JAIWYP010000003">
    <property type="protein sequence ID" value="KAH3854269.1"/>
    <property type="molecule type" value="Genomic_DNA"/>
</dbReference>
<proteinExistence type="inferred from homology"/>
<feature type="domain" description="CAP-Gly" evidence="9">
    <location>
        <begin position="31"/>
        <end position="75"/>
    </location>
</feature>
<evidence type="ECO:0000256" key="1">
    <source>
        <dbReference type="ARBA" id="ARBA00004496"/>
    </source>
</evidence>
<evidence type="ECO:0000313" key="11">
    <source>
        <dbReference type="Proteomes" id="UP000828390"/>
    </source>
</evidence>
<dbReference type="SUPFAM" id="SSF54236">
    <property type="entry name" value="Ubiquitin-like"/>
    <property type="match status" value="1"/>
</dbReference>
<dbReference type="PANTHER" id="PTHR18849:SF0">
    <property type="entry name" value="CILIA- AND FLAGELLA-ASSOCIATED PROTEIN 410-RELATED"/>
    <property type="match status" value="1"/>
</dbReference>
<protein>
    <recommendedName>
        <fullName evidence="3">Tubulin-specific chaperone E</fullName>
    </recommendedName>
    <alternativeName>
        <fullName evidence="8">Tubulin-folding cofactor E</fullName>
    </alternativeName>
</protein>
<sequence>MKDQQSDEVVNAVIGDRLACDGYLATLRFIGDVPPTKGVWLGVEWDEPDRGKHNGTHEGHTYYTTRHPKSGSFIRPKKANFGVSFMSAVHDRYGKIEDENAGVITDELFVLGPNQQTVVEMVGARKVNDQQSKLEDLKEVALRGMLVNGTLPTDDLSALVPSIVDLDLSQNLMMSWGQVAEIVKQLKKLKSLNVSENKLLMPEQTSSLVDSFSHIKVLFLNRMDLTWKEVLCCSEMFTKLEQIHACFNKITELSPLENHLGNIRLVNLESNCLTDWSQLFCLGSLPLLHTLILSENKISHIYFDSNGPSSTDMFPSLRCLTITRNQISEWQSINELNKLACLEELRIKSNPLMELATPQTVRQLLIARLQHLKMCNRTEVSSEERKGAEIDYLKRFGPEWVKAGGNQDPNLNKPTPEFLQEHPRFNDLVKIWGAPEDSEMKQQATTLKSSLLAVKIICPGLPESQALEKKLPSTMTVGKLKALIFRVFKIDSEIKLFYTSQKVQGKQLEYEMDNDQHFLSYYAIEQGDTIIVKL</sequence>
<keyword evidence="4" id="KW-0963">Cytoplasm</keyword>
<evidence type="ECO:0000256" key="7">
    <source>
        <dbReference type="ARBA" id="ARBA00023186"/>
    </source>
</evidence>
<dbReference type="AlphaFoldDB" id="A0A9D4LAK4"/>
<gene>
    <name evidence="10" type="ORF">DPMN_096807</name>
</gene>
<reference evidence="10" key="2">
    <citation type="submission" date="2020-11" db="EMBL/GenBank/DDBJ databases">
        <authorList>
            <person name="McCartney M.A."/>
            <person name="Auch B."/>
            <person name="Kono T."/>
            <person name="Mallez S."/>
            <person name="Becker A."/>
            <person name="Gohl D.M."/>
            <person name="Silverstein K.A.T."/>
            <person name="Koren S."/>
            <person name="Bechman K.B."/>
            <person name="Herman A."/>
            <person name="Abrahante J.E."/>
            <person name="Garbe J."/>
        </authorList>
    </citation>
    <scope>NUCLEOTIDE SEQUENCE</scope>
    <source>
        <strain evidence="10">Duluth1</strain>
        <tissue evidence="10">Whole animal</tissue>
    </source>
</reference>
<dbReference type="InterPro" id="IPR036859">
    <property type="entry name" value="CAP-Gly_dom_sf"/>
</dbReference>
<reference evidence="10" key="1">
    <citation type="journal article" date="2019" name="bioRxiv">
        <title>The Genome of the Zebra Mussel, Dreissena polymorpha: A Resource for Invasive Species Research.</title>
        <authorList>
            <person name="McCartney M.A."/>
            <person name="Auch B."/>
            <person name="Kono T."/>
            <person name="Mallez S."/>
            <person name="Zhang Y."/>
            <person name="Obille A."/>
            <person name="Becker A."/>
            <person name="Abrahante J.E."/>
            <person name="Garbe J."/>
            <person name="Badalamenti J.P."/>
            <person name="Herman A."/>
            <person name="Mangelson H."/>
            <person name="Liachko I."/>
            <person name="Sullivan S."/>
            <person name="Sone E.D."/>
            <person name="Koren S."/>
            <person name="Silverstein K.A.T."/>
            <person name="Beckman K.B."/>
            <person name="Gohl D.M."/>
        </authorList>
    </citation>
    <scope>NUCLEOTIDE SEQUENCE</scope>
    <source>
        <strain evidence="10">Duluth1</strain>
        <tissue evidence="10">Whole animal</tissue>
    </source>
</reference>
<dbReference type="SUPFAM" id="SSF74924">
    <property type="entry name" value="Cap-Gly domain"/>
    <property type="match status" value="1"/>
</dbReference>
<dbReference type="InterPro" id="IPR044079">
    <property type="entry name" value="Ubl_TBCE"/>
</dbReference>
<dbReference type="Gene3D" id="2.30.30.190">
    <property type="entry name" value="CAP Gly-rich-like domain"/>
    <property type="match status" value="1"/>
</dbReference>
<evidence type="ECO:0000259" key="9">
    <source>
        <dbReference type="PROSITE" id="PS50245"/>
    </source>
</evidence>
<accession>A0A9D4LAK4</accession>
<dbReference type="InterPro" id="IPR029071">
    <property type="entry name" value="Ubiquitin-like_domsf"/>
</dbReference>
<dbReference type="Gene3D" id="3.80.10.10">
    <property type="entry name" value="Ribonuclease Inhibitor"/>
    <property type="match status" value="2"/>
</dbReference>
<dbReference type="GO" id="GO:0005737">
    <property type="term" value="C:cytoplasm"/>
    <property type="evidence" value="ECO:0007669"/>
    <property type="project" value="UniProtKB-SubCell"/>
</dbReference>
<dbReference type="SMART" id="SM01052">
    <property type="entry name" value="CAP_GLY"/>
    <property type="match status" value="1"/>
</dbReference>
<evidence type="ECO:0000256" key="3">
    <source>
        <dbReference type="ARBA" id="ARBA00015004"/>
    </source>
</evidence>
<dbReference type="InterPro" id="IPR000938">
    <property type="entry name" value="CAP-Gly_domain"/>
</dbReference>
<keyword evidence="11" id="KW-1185">Reference proteome</keyword>
<dbReference type="GO" id="GO:0007010">
    <property type="term" value="P:cytoskeleton organization"/>
    <property type="evidence" value="ECO:0007669"/>
    <property type="project" value="TreeGrafter"/>
</dbReference>
<dbReference type="CDD" id="cd17044">
    <property type="entry name" value="Ubl_TBCE"/>
    <property type="match status" value="1"/>
</dbReference>
<dbReference type="SUPFAM" id="SSF52058">
    <property type="entry name" value="L domain-like"/>
    <property type="match status" value="1"/>
</dbReference>
<dbReference type="Pfam" id="PF14580">
    <property type="entry name" value="LRR_9"/>
    <property type="match status" value="1"/>
</dbReference>
<dbReference type="InterPro" id="IPR032675">
    <property type="entry name" value="LRR_dom_sf"/>
</dbReference>
<dbReference type="Proteomes" id="UP000828390">
    <property type="component" value="Unassembled WGS sequence"/>
</dbReference>
<comment type="caution">
    <text evidence="10">The sequence shown here is derived from an EMBL/GenBank/DDBJ whole genome shotgun (WGS) entry which is preliminary data.</text>
</comment>
<dbReference type="Pfam" id="PF01302">
    <property type="entry name" value="CAP_GLY"/>
    <property type="match status" value="1"/>
</dbReference>
<dbReference type="PANTHER" id="PTHR18849">
    <property type="entry name" value="LEUCINE RICH REPEAT PROTEIN"/>
    <property type="match status" value="1"/>
</dbReference>
<comment type="similarity">
    <text evidence="2">Belongs to the TBCE family.</text>
</comment>
<evidence type="ECO:0000313" key="10">
    <source>
        <dbReference type="EMBL" id="KAH3854269.1"/>
    </source>
</evidence>
<evidence type="ECO:0000256" key="8">
    <source>
        <dbReference type="ARBA" id="ARBA00030180"/>
    </source>
</evidence>
<evidence type="ECO:0000256" key="2">
    <source>
        <dbReference type="ARBA" id="ARBA00006286"/>
    </source>
</evidence>
<dbReference type="Gene3D" id="3.10.20.90">
    <property type="entry name" value="Phosphatidylinositol 3-kinase Catalytic Subunit, Chain A, domain 1"/>
    <property type="match status" value="1"/>
</dbReference>
<comment type="subcellular location">
    <subcellularLocation>
        <location evidence="1">Cytoplasm</location>
    </subcellularLocation>
</comment>
<dbReference type="PROSITE" id="PS50245">
    <property type="entry name" value="CAP_GLY_2"/>
    <property type="match status" value="1"/>
</dbReference>
<keyword evidence="6" id="KW-0677">Repeat</keyword>
<dbReference type="FunFam" id="2.30.30.190:FF:000008">
    <property type="entry name" value="Tubulin-specific chaperone E"/>
    <property type="match status" value="1"/>
</dbReference>